<comment type="caution">
    <text evidence="1">The sequence shown here is derived from an EMBL/GenBank/DDBJ whole genome shotgun (WGS) entry which is preliminary data.</text>
</comment>
<evidence type="ECO:0000313" key="1">
    <source>
        <dbReference type="EMBL" id="PRM95040.1"/>
    </source>
</evidence>
<gene>
    <name evidence="1" type="ORF">CJ673_05655</name>
</gene>
<organism evidence="1 2">
    <name type="scientific">Aliarcobacter cryaerophilus</name>
    <dbReference type="NCBI Taxonomy" id="28198"/>
    <lineage>
        <taxon>Bacteria</taxon>
        <taxon>Pseudomonadati</taxon>
        <taxon>Campylobacterota</taxon>
        <taxon>Epsilonproteobacteria</taxon>
        <taxon>Campylobacterales</taxon>
        <taxon>Arcobacteraceae</taxon>
        <taxon>Aliarcobacter</taxon>
    </lineage>
</organism>
<dbReference type="RefSeq" id="WP_105915274.1">
    <property type="nucleotide sequence ID" value="NZ_JAMXEK010000002.1"/>
</dbReference>
<name>A0A2S9T879_9BACT</name>
<dbReference type="EMBL" id="NXGE01000002">
    <property type="protein sequence ID" value="PRM95040.1"/>
    <property type="molecule type" value="Genomic_DNA"/>
</dbReference>
<proteinExistence type="predicted"/>
<accession>A0A2S9T879</accession>
<dbReference type="InterPro" id="IPR045738">
    <property type="entry name" value="DUF6088"/>
</dbReference>
<reference evidence="1 2" key="1">
    <citation type="submission" date="2017-09" db="EMBL/GenBank/DDBJ databases">
        <title>Reassesment of A. cryaerophilus.</title>
        <authorList>
            <person name="Perez-Cataluna A."/>
            <person name="Collado L."/>
            <person name="Salgado O."/>
            <person name="Lefinanco V."/>
            <person name="Figueras M.J."/>
        </authorList>
    </citation>
    <scope>NUCLEOTIDE SEQUENCE [LARGE SCALE GENOMIC DNA]</scope>
    <source>
        <strain evidence="1 2">LMG 10210</strain>
    </source>
</reference>
<sequence>MIKPITQRVKSKISSLSDGVAFASNSFYFVNANKNSIEKELSNLTAQGVIRRFRRGIYYKPQKSSLFGEVLPSPSSIAKAIAKLSDAHIVPDGSMALHMLGLSDQVPMRYIYLNDKLHKSEFVGKTEIVFKRINPKKLIASDKKAGLILSAIEYLGNDAFSDQKLILDFASKVSVDDIKDLDRASKGYPLWVQQKVQEVIHEIH</sequence>
<dbReference type="Proteomes" id="UP000238281">
    <property type="component" value="Unassembled WGS sequence"/>
</dbReference>
<evidence type="ECO:0008006" key="3">
    <source>
        <dbReference type="Google" id="ProtNLM"/>
    </source>
</evidence>
<dbReference type="AlphaFoldDB" id="A0A2S9T879"/>
<evidence type="ECO:0000313" key="2">
    <source>
        <dbReference type="Proteomes" id="UP000238281"/>
    </source>
</evidence>
<dbReference type="Pfam" id="PF19570">
    <property type="entry name" value="DUF6088"/>
    <property type="match status" value="1"/>
</dbReference>
<protein>
    <recommendedName>
        <fullName evidence="3">Type IV toxin-antitoxin system AbiEi family antitoxin domain-containing protein</fullName>
    </recommendedName>
</protein>